<comment type="caution">
    <text evidence="2">The sequence shown here is derived from an EMBL/GenBank/DDBJ whole genome shotgun (WGS) entry which is preliminary data.</text>
</comment>
<keyword evidence="3" id="KW-1185">Reference proteome</keyword>
<reference evidence="2 3" key="1">
    <citation type="submission" date="2019-04" db="EMBL/GenBank/DDBJ databases">
        <title>Chromosome genome assembly for Takifugu flavidus.</title>
        <authorList>
            <person name="Xiao S."/>
        </authorList>
    </citation>
    <scope>NUCLEOTIDE SEQUENCE [LARGE SCALE GENOMIC DNA]</scope>
    <source>
        <strain evidence="2">HTHZ2018</strain>
        <tissue evidence="2">Muscle</tissue>
    </source>
</reference>
<feature type="compositionally biased region" description="Polar residues" evidence="1">
    <location>
        <begin position="1"/>
        <end position="10"/>
    </location>
</feature>
<name>A0A5C6NNG6_9TELE</name>
<dbReference type="EMBL" id="RHFK02000011">
    <property type="protein sequence ID" value="TWW68944.1"/>
    <property type="molecule type" value="Genomic_DNA"/>
</dbReference>
<accession>A0A5C6NNG6</accession>
<gene>
    <name evidence="2" type="ORF">D4764_19G0007420</name>
</gene>
<dbReference type="Proteomes" id="UP000324091">
    <property type="component" value="Chromosome 19"/>
</dbReference>
<sequence>MLSRRANSQGPLKPPQPGRGCHCLDQSAPATADHYRRSAKTRQLRSPDVLTALHRLKPDPRLSPSLPAALISAENSFIFSPPQTLCAEEFALNFLPPRAAVRMRGAAMRTLAGKGPKG</sequence>
<organism evidence="2 3">
    <name type="scientific">Takifugu flavidus</name>
    <name type="common">sansaifugu</name>
    <dbReference type="NCBI Taxonomy" id="433684"/>
    <lineage>
        <taxon>Eukaryota</taxon>
        <taxon>Metazoa</taxon>
        <taxon>Chordata</taxon>
        <taxon>Craniata</taxon>
        <taxon>Vertebrata</taxon>
        <taxon>Euteleostomi</taxon>
        <taxon>Actinopterygii</taxon>
        <taxon>Neopterygii</taxon>
        <taxon>Teleostei</taxon>
        <taxon>Neoteleostei</taxon>
        <taxon>Acanthomorphata</taxon>
        <taxon>Eupercaria</taxon>
        <taxon>Tetraodontiformes</taxon>
        <taxon>Tetradontoidea</taxon>
        <taxon>Tetraodontidae</taxon>
        <taxon>Takifugu</taxon>
    </lineage>
</organism>
<evidence type="ECO:0000313" key="3">
    <source>
        <dbReference type="Proteomes" id="UP000324091"/>
    </source>
</evidence>
<protein>
    <submittedName>
        <fullName evidence="2">Uncharacterized protein</fullName>
    </submittedName>
</protein>
<proteinExistence type="predicted"/>
<evidence type="ECO:0000256" key="1">
    <source>
        <dbReference type="SAM" id="MobiDB-lite"/>
    </source>
</evidence>
<evidence type="ECO:0000313" key="2">
    <source>
        <dbReference type="EMBL" id="TWW68944.1"/>
    </source>
</evidence>
<dbReference type="AlphaFoldDB" id="A0A5C6NNG6"/>
<feature type="region of interest" description="Disordered" evidence="1">
    <location>
        <begin position="1"/>
        <end position="43"/>
    </location>
</feature>